<dbReference type="GO" id="GO:0005524">
    <property type="term" value="F:ATP binding"/>
    <property type="evidence" value="ECO:0007669"/>
    <property type="project" value="UniProtKB-KW"/>
</dbReference>
<dbReference type="InterPro" id="IPR011611">
    <property type="entry name" value="PfkB_dom"/>
</dbReference>
<dbReference type="GO" id="GO:0016052">
    <property type="term" value="P:carbohydrate catabolic process"/>
    <property type="evidence" value="ECO:0007669"/>
    <property type="project" value="UniProtKB-ARBA"/>
</dbReference>
<keyword evidence="5" id="KW-0067">ATP-binding</keyword>
<dbReference type="Pfam" id="PF00294">
    <property type="entry name" value="PfkB"/>
    <property type="match status" value="1"/>
</dbReference>
<comment type="caution">
    <text evidence="8">The sequence shown here is derived from an EMBL/GenBank/DDBJ whole genome shotgun (WGS) entry which is preliminary data.</text>
</comment>
<name>A0A420XQK8_9ACTN</name>
<dbReference type="FunCoup" id="A0A420XQK8">
    <property type="interactions" value="146"/>
</dbReference>
<keyword evidence="9" id="KW-1185">Reference proteome</keyword>
<dbReference type="GO" id="GO:0005829">
    <property type="term" value="C:cytosol"/>
    <property type="evidence" value="ECO:0007669"/>
    <property type="project" value="TreeGrafter"/>
</dbReference>
<dbReference type="InterPro" id="IPR029056">
    <property type="entry name" value="Ribokinase-like"/>
</dbReference>
<protein>
    <submittedName>
        <fullName evidence="8">Tagatose 6-phosphate kinase</fullName>
    </submittedName>
</protein>
<evidence type="ECO:0000313" key="8">
    <source>
        <dbReference type="EMBL" id="RKS75492.1"/>
    </source>
</evidence>
<evidence type="ECO:0000256" key="3">
    <source>
        <dbReference type="ARBA" id="ARBA00022741"/>
    </source>
</evidence>
<dbReference type="FunFam" id="3.40.1190.20:FF:000001">
    <property type="entry name" value="Phosphofructokinase"/>
    <property type="match status" value="1"/>
</dbReference>
<reference evidence="8 9" key="1">
    <citation type="submission" date="2018-10" db="EMBL/GenBank/DDBJ databases">
        <title>Genomic Encyclopedia of Archaeal and Bacterial Type Strains, Phase II (KMG-II): from individual species to whole genera.</title>
        <authorList>
            <person name="Goeker M."/>
        </authorList>
    </citation>
    <scope>NUCLEOTIDE SEQUENCE [LARGE SCALE GENOMIC DNA]</scope>
    <source>
        <strain evidence="8 9">RP-AC37</strain>
    </source>
</reference>
<organism evidence="8 9">
    <name type="scientific">Motilibacter peucedani</name>
    <dbReference type="NCBI Taxonomy" id="598650"/>
    <lineage>
        <taxon>Bacteria</taxon>
        <taxon>Bacillati</taxon>
        <taxon>Actinomycetota</taxon>
        <taxon>Actinomycetes</taxon>
        <taxon>Motilibacterales</taxon>
        <taxon>Motilibacteraceae</taxon>
        <taxon>Motilibacter</taxon>
    </lineage>
</organism>
<sequence length="305" mass="31452">MILTVTLNPAWDLTWSVDSLAVGGTNRVQQSSGRAGGKGVNVSRVLRQMGAPTVATGVVGGAPGQRLLEDLDSSGTPHRMLVDDSVETRSTLAVRETDGRVTILNEPGPVGPAELWARWLSHLDALLHEVALVVCSGSLPPWAPEDAYAVVTRRAHAARLRCIVDADGAALRAALPAGPDLVKPNEEELLRATGGPDVRAAGATALSQGAQRVVVSRGPQGLLAVDSTGTWEARPPALQPVNPTGAGDAAVAALAVGLVAEEPWPDVLRRAVAWSAAAVLHPAAGTVEASAVERLTAATEVRQVG</sequence>
<gene>
    <name evidence="8" type="ORF">CLV35_1961</name>
</gene>
<dbReference type="InterPro" id="IPR002173">
    <property type="entry name" value="Carboh/pur_kinase_PfkB_CS"/>
</dbReference>
<accession>A0A420XQK8</accession>
<dbReference type="CDD" id="cd01164">
    <property type="entry name" value="FruK_PfkB_like"/>
    <property type="match status" value="1"/>
</dbReference>
<dbReference type="PANTHER" id="PTHR46566">
    <property type="entry name" value="1-PHOSPHOFRUCTOKINASE-RELATED"/>
    <property type="match status" value="1"/>
</dbReference>
<evidence type="ECO:0000256" key="6">
    <source>
        <dbReference type="PIRNR" id="PIRNR000535"/>
    </source>
</evidence>
<comment type="similarity">
    <text evidence="1">Belongs to the carbohydrate kinase PfkB family.</text>
</comment>
<dbReference type="PIRSF" id="PIRSF000535">
    <property type="entry name" value="1PFK/6PFK/LacC"/>
    <property type="match status" value="1"/>
</dbReference>
<evidence type="ECO:0000313" key="9">
    <source>
        <dbReference type="Proteomes" id="UP000281955"/>
    </source>
</evidence>
<dbReference type="Gene3D" id="3.40.1190.20">
    <property type="match status" value="1"/>
</dbReference>
<dbReference type="GO" id="GO:0044281">
    <property type="term" value="P:small molecule metabolic process"/>
    <property type="evidence" value="ECO:0007669"/>
    <property type="project" value="UniProtKB-ARBA"/>
</dbReference>
<dbReference type="NCBIfam" id="TIGR03168">
    <property type="entry name" value="1-PFK"/>
    <property type="match status" value="1"/>
</dbReference>
<dbReference type="Proteomes" id="UP000281955">
    <property type="component" value="Unassembled WGS sequence"/>
</dbReference>
<evidence type="ECO:0000256" key="2">
    <source>
        <dbReference type="ARBA" id="ARBA00022679"/>
    </source>
</evidence>
<dbReference type="InterPro" id="IPR017583">
    <property type="entry name" value="Tagatose/fructose_Pkinase"/>
</dbReference>
<dbReference type="RefSeq" id="WP_121193256.1">
    <property type="nucleotide sequence ID" value="NZ_RBWV01000011.1"/>
</dbReference>
<proteinExistence type="inferred from homology"/>
<evidence type="ECO:0000256" key="5">
    <source>
        <dbReference type="ARBA" id="ARBA00022840"/>
    </source>
</evidence>
<keyword evidence="4 8" id="KW-0418">Kinase</keyword>
<evidence type="ECO:0000259" key="7">
    <source>
        <dbReference type="Pfam" id="PF00294"/>
    </source>
</evidence>
<dbReference type="OrthoDB" id="9801219at2"/>
<evidence type="ECO:0000256" key="4">
    <source>
        <dbReference type="ARBA" id="ARBA00022777"/>
    </source>
</evidence>
<dbReference type="PROSITE" id="PS00584">
    <property type="entry name" value="PFKB_KINASES_2"/>
    <property type="match status" value="1"/>
</dbReference>
<dbReference type="AlphaFoldDB" id="A0A420XQK8"/>
<dbReference type="SUPFAM" id="SSF53613">
    <property type="entry name" value="Ribokinase-like"/>
    <property type="match status" value="1"/>
</dbReference>
<dbReference type="PROSITE" id="PS00583">
    <property type="entry name" value="PFKB_KINASES_1"/>
    <property type="match status" value="1"/>
</dbReference>
<keyword evidence="2 6" id="KW-0808">Transferase</keyword>
<dbReference type="InParanoid" id="A0A420XQK8"/>
<keyword evidence="3" id="KW-0547">Nucleotide-binding</keyword>
<feature type="domain" description="Carbohydrate kinase PfkB" evidence="7">
    <location>
        <begin position="20"/>
        <end position="286"/>
    </location>
</feature>
<dbReference type="PANTHER" id="PTHR46566:SF5">
    <property type="entry name" value="1-PHOSPHOFRUCTOKINASE"/>
    <property type="match status" value="1"/>
</dbReference>
<dbReference type="EMBL" id="RBWV01000011">
    <property type="protein sequence ID" value="RKS75492.1"/>
    <property type="molecule type" value="Genomic_DNA"/>
</dbReference>
<evidence type="ECO:0000256" key="1">
    <source>
        <dbReference type="ARBA" id="ARBA00010688"/>
    </source>
</evidence>
<dbReference type="GO" id="GO:0008443">
    <property type="term" value="F:phosphofructokinase activity"/>
    <property type="evidence" value="ECO:0007669"/>
    <property type="project" value="TreeGrafter"/>
</dbReference>